<dbReference type="PANTHER" id="PTHR31218">
    <property type="entry name" value="WAT1-RELATED PROTEIN"/>
    <property type="match status" value="1"/>
</dbReference>
<feature type="transmembrane region" description="Helical" evidence="6">
    <location>
        <begin position="137"/>
        <end position="157"/>
    </location>
</feature>
<feature type="transmembrane region" description="Helical" evidence="6">
    <location>
        <begin position="340"/>
        <end position="358"/>
    </location>
</feature>
<dbReference type="AlphaFoldDB" id="A0A438CNL2"/>
<evidence type="ECO:0000256" key="4">
    <source>
        <dbReference type="ARBA" id="ARBA00022989"/>
    </source>
</evidence>
<evidence type="ECO:0000256" key="5">
    <source>
        <dbReference type="ARBA" id="ARBA00023136"/>
    </source>
</evidence>
<feature type="transmembrane region" description="Helical" evidence="6">
    <location>
        <begin position="12"/>
        <end position="32"/>
    </location>
</feature>
<evidence type="ECO:0000313" key="9">
    <source>
        <dbReference type="Proteomes" id="UP000288805"/>
    </source>
</evidence>
<gene>
    <name evidence="8" type="primary">VvCHDh001032_8</name>
    <name evidence="8" type="ORF">CK203_080313</name>
</gene>
<dbReference type="GO" id="GO:0016020">
    <property type="term" value="C:membrane"/>
    <property type="evidence" value="ECO:0007669"/>
    <property type="project" value="UniProtKB-SubCell"/>
</dbReference>
<comment type="subcellular location">
    <subcellularLocation>
        <location evidence="1 6">Membrane</location>
        <topology evidence="1 6">Multi-pass membrane protein</topology>
    </subcellularLocation>
</comment>
<dbReference type="EMBL" id="QGNW01002165">
    <property type="protein sequence ID" value="RVW24806.1"/>
    <property type="molecule type" value="Genomic_DNA"/>
</dbReference>
<keyword evidence="3 6" id="KW-0812">Transmembrane</keyword>
<organism evidence="8 9">
    <name type="scientific">Vitis vinifera</name>
    <name type="common">Grape</name>
    <dbReference type="NCBI Taxonomy" id="29760"/>
    <lineage>
        <taxon>Eukaryota</taxon>
        <taxon>Viridiplantae</taxon>
        <taxon>Streptophyta</taxon>
        <taxon>Embryophyta</taxon>
        <taxon>Tracheophyta</taxon>
        <taxon>Spermatophyta</taxon>
        <taxon>Magnoliopsida</taxon>
        <taxon>eudicotyledons</taxon>
        <taxon>Gunneridae</taxon>
        <taxon>Pentapetalae</taxon>
        <taxon>rosids</taxon>
        <taxon>Vitales</taxon>
        <taxon>Vitaceae</taxon>
        <taxon>Viteae</taxon>
        <taxon>Vitis</taxon>
    </lineage>
</organism>
<comment type="caution">
    <text evidence="8">The sequence shown here is derived from an EMBL/GenBank/DDBJ whole genome shotgun (WGS) entry which is preliminary data.</text>
</comment>
<keyword evidence="4 6" id="KW-1133">Transmembrane helix</keyword>
<protein>
    <recommendedName>
        <fullName evidence="6">WAT1-related protein</fullName>
    </recommendedName>
</protein>
<dbReference type="InterPro" id="IPR000620">
    <property type="entry name" value="EamA_dom"/>
</dbReference>
<evidence type="ECO:0000256" key="3">
    <source>
        <dbReference type="ARBA" id="ARBA00022692"/>
    </source>
</evidence>
<feature type="transmembrane region" description="Helical" evidence="6">
    <location>
        <begin position="274"/>
        <end position="305"/>
    </location>
</feature>
<feature type="transmembrane region" description="Helical" evidence="6">
    <location>
        <begin position="312"/>
        <end position="334"/>
    </location>
</feature>
<evidence type="ECO:0000256" key="2">
    <source>
        <dbReference type="ARBA" id="ARBA00007635"/>
    </source>
</evidence>
<name>A0A438CNL2_VITVI</name>
<keyword evidence="5 6" id="KW-0472">Membrane</keyword>
<feature type="transmembrane region" description="Helical" evidence="6">
    <location>
        <begin position="44"/>
        <end position="64"/>
    </location>
</feature>
<feature type="transmembrane region" description="Helical" evidence="6">
    <location>
        <begin position="188"/>
        <end position="211"/>
    </location>
</feature>
<dbReference type="InterPro" id="IPR037185">
    <property type="entry name" value="EmrE-like"/>
</dbReference>
<evidence type="ECO:0000259" key="7">
    <source>
        <dbReference type="Pfam" id="PF00892"/>
    </source>
</evidence>
<comment type="similarity">
    <text evidence="2 6">Belongs to the drug/metabolite transporter (DMT) superfamily. Plant drug/metabolite exporter (P-DME) (TC 2.A.7.4) family.</text>
</comment>
<dbReference type="InterPro" id="IPR030184">
    <property type="entry name" value="WAT1-related"/>
</dbReference>
<dbReference type="Proteomes" id="UP000288805">
    <property type="component" value="Unassembled WGS sequence"/>
</dbReference>
<reference evidence="8 9" key="1">
    <citation type="journal article" date="2018" name="PLoS Genet.">
        <title>Population sequencing reveals clonal diversity and ancestral inbreeding in the grapevine cultivar Chardonnay.</title>
        <authorList>
            <person name="Roach M.J."/>
            <person name="Johnson D.L."/>
            <person name="Bohlmann J."/>
            <person name="van Vuuren H.J."/>
            <person name="Jones S.J."/>
            <person name="Pretorius I.S."/>
            <person name="Schmidt S.A."/>
            <person name="Borneman A.R."/>
        </authorList>
    </citation>
    <scope>NUCLEOTIDE SEQUENCE [LARGE SCALE GENOMIC DNA]</scope>
    <source>
        <strain evidence="9">cv. Chardonnay</strain>
        <tissue evidence="8">Leaf</tissue>
    </source>
</reference>
<dbReference type="GO" id="GO:0022857">
    <property type="term" value="F:transmembrane transporter activity"/>
    <property type="evidence" value="ECO:0007669"/>
    <property type="project" value="InterPro"/>
</dbReference>
<evidence type="ECO:0000313" key="8">
    <source>
        <dbReference type="EMBL" id="RVW24806.1"/>
    </source>
</evidence>
<feature type="transmembrane region" description="Helical" evidence="6">
    <location>
        <begin position="101"/>
        <end position="125"/>
    </location>
</feature>
<sequence>MVGKLEQLLEWLKPVMAMAVFEIAIGGVNILYKLATKDGMIVKIMIAYRMLFAAVSMVPLALIGEWNSRPKLTKRIFFLGFFLSIFGGSLSQNLYGESLALTSATFVAAMTNLIPAMTFVMAIILRMESLSIKTNVGKAKVLGTILSIAGAMVLTFYKGREIKLWSTNINLLHQDHHDMSEQSSRNQALGGFLGVASAVSMAVWMILQTVPSAEELICARFMTEEAKLSMEYPPYSATALMSLCASIQSVVYALCTERHWSAWKLGWNVRLLTVVYGGVVASGLMVALMAWGVVASGLMVALMAWVARRRGALFIASFHPLLLIIVALAGSLMLDEKLHLGSLLGAVFIIVGLYVVLWGKSKELKTVAVED</sequence>
<dbReference type="SUPFAM" id="SSF103481">
    <property type="entry name" value="Multidrug resistance efflux transporter EmrE"/>
    <property type="match status" value="2"/>
</dbReference>
<feature type="domain" description="EamA" evidence="7">
    <location>
        <begin position="18"/>
        <end position="155"/>
    </location>
</feature>
<evidence type="ECO:0000256" key="6">
    <source>
        <dbReference type="RuleBase" id="RU363077"/>
    </source>
</evidence>
<proteinExistence type="inferred from homology"/>
<accession>A0A438CNL2</accession>
<feature type="transmembrane region" description="Helical" evidence="6">
    <location>
        <begin position="76"/>
        <end position="95"/>
    </location>
</feature>
<evidence type="ECO:0000256" key="1">
    <source>
        <dbReference type="ARBA" id="ARBA00004141"/>
    </source>
</evidence>
<dbReference type="Pfam" id="PF00892">
    <property type="entry name" value="EamA"/>
    <property type="match status" value="1"/>
</dbReference>